<dbReference type="EMBL" id="AZEH01000039">
    <property type="protein sequence ID" value="KRL04432.1"/>
    <property type="molecule type" value="Genomic_DNA"/>
</dbReference>
<dbReference type="Proteomes" id="UP000051686">
    <property type="component" value="Unassembled WGS sequence"/>
</dbReference>
<accession>A0A0R1M898</accession>
<evidence type="ECO:0000313" key="1">
    <source>
        <dbReference type="EMBL" id="KRL04432.1"/>
    </source>
</evidence>
<dbReference type="STRING" id="1423777.FD46_GL001561"/>
<reference evidence="1 2" key="1">
    <citation type="journal article" date="2015" name="Genome Announc.">
        <title>Expanding the biotechnology potential of lactobacilli through comparative genomics of 213 strains and associated genera.</title>
        <authorList>
            <person name="Sun Z."/>
            <person name="Harris H.M."/>
            <person name="McCann A."/>
            <person name="Guo C."/>
            <person name="Argimon S."/>
            <person name="Zhang W."/>
            <person name="Yang X."/>
            <person name="Jeffery I.B."/>
            <person name="Cooney J.C."/>
            <person name="Kagawa T.F."/>
            <person name="Liu W."/>
            <person name="Song Y."/>
            <person name="Salvetti E."/>
            <person name="Wrobel A."/>
            <person name="Rasinkangas P."/>
            <person name="Parkhill J."/>
            <person name="Rea M.C."/>
            <person name="O'Sullivan O."/>
            <person name="Ritari J."/>
            <person name="Douillard F.P."/>
            <person name="Paul Ross R."/>
            <person name="Yang R."/>
            <person name="Briner A.E."/>
            <person name="Felis G.E."/>
            <person name="de Vos W.M."/>
            <person name="Barrangou R."/>
            <person name="Klaenhammer T.R."/>
            <person name="Caufield P.W."/>
            <person name="Cui Y."/>
            <person name="Zhang H."/>
            <person name="O'Toole P.W."/>
        </authorList>
    </citation>
    <scope>NUCLEOTIDE SEQUENCE [LARGE SCALE GENOMIC DNA]</scope>
    <source>
        <strain evidence="1 2">DSM 19972</strain>
    </source>
</reference>
<proteinExistence type="predicted"/>
<dbReference type="PATRIC" id="fig|1423777.3.peg.1612"/>
<comment type="caution">
    <text evidence="1">The sequence shown here is derived from an EMBL/GenBank/DDBJ whole genome shotgun (WGS) entry which is preliminary data.</text>
</comment>
<evidence type="ECO:0000313" key="2">
    <source>
        <dbReference type="Proteomes" id="UP000051686"/>
    </source>
</evidence>
<keyword evidence="2" id="KW-1185">Reference proteome</keyword>
<sequence length="84" mass="10033">MIMEKGSDIVSAKVIGIKKQKFICETESKEILVIKRPLKLKSDKIFTQIMFDILQNELWIPVNRKLRRFIKYDWLDISVKQFAF</sequence>
<protein>
    <submittedName>
        <fullName evidence="1">Uncharacterized protein</fullName>
    </submittedName>
</protein>
<dbReference type="AlphaFoldDB" id="A0A0R1M898"/>
<gene>
    <name evidence="1" type="ORF">FD46_GL001561</name>
</gene>
<organism evidence="1 2">
    <name type="scientific">Liquorilactobacillus oeni DSM 19972</name>
    <dbReference type="NCBI Taxonomy" id="1423777"/>
    <lineage>
        <taxon>Bacteria</taxon>
        <taxon>Bacillati</taxon>
        <taxon>Bacillota</taxon>
        <taxon>Bacilli</taxon>
        <taxon>Lactobacillales</taxon>
        <taxon>Lactobacillaceae</taxon>
        <taxon>Liquorilactobacillus</taxon>
    </lineage>
</organism>
<name>A0A0R1M898_9LACO</name>